<protein>
    <submittedName>
        <fullName evidence="2">Uncharacterized protein</fullName>
    </submittedName>
</protein>
<dbReference type="EMBL" id="JADKFW010000007">
    <property type="protein sequence ID" value="MBK9718109.1"/>
    <property type="molecule type" value="Genomic_DNA"/>
</dbReference>
<evidence type="ECO:0000313" key="3">
    <source>
        <dbReference type="Proteomes" id="UP000808349"/>
    </source>
</evidence>
<feature type="region of interest" description="Disordered" evidence="1">
    <location>
        <begin position="90"/>
        <end position="113"/>
    </location>
</feature>
<feature type="compositionally biased region" description="Polar residues" evidence="1">
    <location>
        <begin position="99"/>
        <end position="113"/>
    </location>
</feature>
<evidence type="ECO:0000313" key="2">
    <source>
        <dbReference type="EMBL" id="MBK9718109.1"/>
    </source>
</evidence>
<proteinExistence type="predicted"/>
<dbReference type="AlphaFoldDB" id="A0A9D7SA02"/>
<comment type="caution">
    <text evidence="2">The sequence shown here is derived from an EMBL/GenBank/DDBJ whole genome shotgun (WGS) entry which is preliminary data.</text>
</comment>
<name>A0A9D7SA02_9BACT</name>
<accession>A0A9D7SA02</accession>
<dbReference type="Proteomes" id="UP000808349">
    <property type="component" value="Unassembled WGS sequence"/>
</dbReference>
<organism evidence="2 3">
    <name type="scientific">Candidatus Defluviibacterium haderslevense</name>
    <dbReference type="NCBI Taxonomy" id="2981993"/>
    <lineage>
        <taxon>Bacteria</taxon>
        <taxon>Pseudomonadati</taxon>
        <taxon>Bacteroidota</taxon>
        <taxon>Saprospiria</taxon>
        <taxon>Saprospirales</taxon>
        <taxon>Saprospiraceae</taxon>
        <taxon>Candidatus Defluviibacterium</taxon>
    </lineage>
</organism>
<gene>
    <name evidence="2" type="ORF">IPO85_11470</name>
</gene>
<evidence type="ECO:0000256" key="1">
    <source>
        <dbReference type="SAM" id="MobiDB-lite"/>
    </source>
</evidence>
<sequence length="219" mass="25271">MDFAQLKKWLNKMDSILEVYSSNEEFTQTEKNLLLDYLKRIEQQIQAIQVEDEETKPIALPPVLTNAVEYTPPISKIKKEVVSEPIQPPAPEVEKISHPKSSNNTNQHQNATPSVQQAEYDHLFNHLIVTDLSAKLELMPLKSLITGMGLNEKIVAQNELFNGDKSAFDKVIHDLNQLSDFETAKAYLVEHIIPKYDWTHKDKKKSVESFLKLTWRRYL</sequence>
<reference evidence="2 3" key="1">
    <citation type="submission" date="2020-10" db="EMBL/GenBank/DDBJ databases">
        <title>Connecting structure to function with the recovery of over 1000 high-quality activated sludge metagenome-assembled genomes encoding full-length rRNA genes using long-read sequencing.</title>
        <authorList>
            <person name="Singleton C.M."/>
            <person name="Petriglieri F."/>
            <person name="Kristensen J.M."/>
            <person name="Kirkegaard R.H."/>
            <person name="Michaelsen T.Y."/>
            <person name="Andersen M.H."/>
            <person name="Karst S.M."/>
            <person name="Dueholm M.S."/>
            <person name="Nielsen P.H."/>
            <person name="Albertsen M."/>
        </authorList>
    </citation>
    <scope>NUCLEOTIDE SEQUENCE [LARGE SCALE GENOMIC DNA]</scope>
    <source>
        <strain evidence="2">Ribe_18-Q3-R11-54_BAT3C.373</strain>
    </source>
</reference>